<sequence length="99" mass="10955">MATISIYGRFRARAALHGPARGTTGSRTCTYRLPLPRRLRHQVWNEATHAERRGDAEGRTDVLVGTTPEARGELTLRPVRNRPEAVTLSVSVQAGRPPE</sequence>
<evidence type="ECO:0000313" key="2">
    <source>
        <dbReference type="Proteomes" id="UP000632849"/>
    </source>
</evidence>
<protein>
    <submittedName>
        <fullName evidence="1">Uncharacterized protein</fullName>
    </submittedName>
</protein>
<gene>
    <name evidence="1" type="ORF">GCM10017667_69760</name>
</gene>
<dbReference type="AlphaFoldDB" id="A0A919ERP7"/>
<name>A0A919ERP7_STRFL</name>
<dbReference type="EMBL" id="BNBE01000004">
    <property type="protein sequence ID" value="GHG24199.1"/>
    <property type="molecule type" value="Genomic_DNA"/>
</dbReference>
<proteinExistence type="predicted"/>
<reference evidence="1" key="1">
    <citation type="journal article" date="2014" name="Int. J. Syst. Evol. Microbiol.">
        <title>Complete genome sequence of Corynebacterium casei LMG S-19264T (=DSM 44701T), isolated from a smear-ripened cheese.</title>
        <authorList>
            <consortium name="US DOE Joint Genome Institute (JGI-PGF)"/>
            <person name="Walter F."/>
            <person name="Albersmeier A."/>
            <person name="Kalinowski J."/>
            <person name="Ruckert C."/>
        </authorList>
    </citation>
    <scope>NUCLEOTIDE SEQUENCE</scope>
    <source>
        <strain evidence="1">JCM 4122</strain>
    </source>
</reference>
<evidence type="ECO:0000313" key="1">
    <source>
        <dbReference type="EMBL" id="GHG24199.1"/>
    </source>
</evidence>
<keyword evidence="2" id="KW-1185">Reference proteome</keyword>
<organism evidence="1 2">
    <name type="scientific">Streptomyces filamentosus</name>
    <name type="common">Streptomyces roseosporus</name>
    <dbReference type="NCBI Taxonomy" id="67294"/>
    <lineage>
        <taxon>Bacteria</taxon>
        <taxon>Bacillati</taxon>
        <taxon>Actinomycetota</taxon>
        <taxon>Actinomycetes</taxon>
        <taxon>Kitasatosporales</taxon>
        <taxon>Streptomycetaceae</taxon>
        <taxon>Streptomyces</taxon>
    </lineage>
</organism>
<comment type="caution">
    <text evidence="1">The sequence shown here is derived from an EMBL/GenBank/DDBJ whole genome shotgun (WGS) entry which is preliminary data.</text>
</comment>
<accession>A0A919ERP7</accession>
<dbReference type="Proteomes" id="UP000632849">
    <property type="component" value="Unassembled WGS sequence"/>
</dbReference>
<reference evidence="1" key="2">
    <citation type="submission" date="2020-09" db="EMBL/GenBank/DDBJ databases">
        <authorList>
            <person name="Sun Q."/>
            <person name="Ohkuma M."/>
        </authorList>
    </citation>
    <scope>NUCLEOTIDE SEQUENCE</scope>
    <source>
        <strain evidence="1">JCM 4122</strain>
    </source>
</reference>